<keyword evidence="1" id="KW-0472">Membrane</keyword>
<protein>
    <submittedName>
        <fullName evidence="2">Uncharacterized protein</fullName>
    </submittedName>
</protein>
<dbReference type="EMBL" id="BKAJ01000164">
    <property type="protein sequence ID" value="GEP60420.1"/>
    <property type="molecule type" value="Genomic_DNA"/>
</dbReference>
<feature type="transmembrane region" description="Helical" evidence="1">
    <location>
        <begin position="20"/>
        <end position="38"/>
    </location>
</feature>
<name>A0A512NNA5_9HYPH</name>
<keyword evidence="1" id="KW-1133">Transmembrane helix</keyword>
<evidence type="ECO:0000313" key="3">
    <source>
        <dbReference type="Proteomes" id="UP000321058"/>
    </source>
</evidence>
<keyword evidence="3" id="KW-1185">Reference proteome</keyword>
<evidence type="ECO:0000256" key="1">
    <source>
        <dbReference type="SAM" id="Phobius"/>
    </source>
</evidence>
<dbReference type="Proteomes" id="UP000321058">
    <property type="component" value="Unassembled WGS sequence"/>
</dbReference>
<dbReference type="AlphaFoldDB" id="A0A512NNA5"/>
<sequence>MEHRRPVPEEESSQGDLCHLWGLTLAAPFSVLPMLAVPGVRLDMFLTEGVIVRMIGAWIGGALWCWYLCVSVRVKNTLVNQELATGLGEQVRG</sequence>
<gene>
    <name evidence="2" type="ORF">RSO01_75860</name>
</gene>
<organism evidence="2 3">
    <name type="scientific">Reyranella soli</name>
    <dbReference type="NCBI Taxonomy" id="1230389"/>
    <lineage>
        <taxon>Bacteria</taxon>
        <taxon>Pseudomonadati</taxon>
        <taxon>Pseudomonadota</taxon>
        <taxon>Alphaproteobacteria</taxon>
        <taxon>Hyphomicrobiales</taxon>
        <taxon>Reyranellaceae</taxon>
        <taxon>Reyranella</taxon>
    </lineage>
</organism>
<accession>A0A512NNA5</accession>
<reference evidence="2 3" key="1">
    <citation type="submission" date="2019-07" db="EMBL/GenBank/DDBJ databases">
        <title>Whole genome shotgun sequence of Reyranella soli NBRC 108950.</title>
        <authorList>
            <person name="Hosoyama A."/>
            <person name="Uohara A."/>
            <person name="Ohji S."/>
            <person name="Ichikawa N."/>
        </authorList>
    </citation>
    <scope>NUCLEOTIDE SEQUENCE [LARGE SCALE GENOMIC DNA]</scope>
    <source>
        <strain evidence="2 3">NBRC 108950</strain>
    </source>
</reference>
<keyword evidence="1" id="KW-0812">Transmembrane</keyword>
<evidence type="ECO:0000313" key="2">
    <source>
        <dbReference type="EMBL" id="GEP60420.1"/>
    </source>
</evidence>
<feature type="transmembrane region" description="Helical" evidence="1">
    <location>
        <begin position="50"/>
        <end position="70"/>
    </location>
</feature>
<proteinExistence type="predicted"/>
<comment type="caution">
    <text evidence="2">The sequence shown here is derived from an EMBL/GenBank/DDBJ whole genome shotgun (WGS) entry which is preliminary data.</text>
</comment>